<dbReference type="OMA" id="FVWVIKS"/>
<reference evidence="17" key="1">
    <citation type="journal article" date="2016" name="Genome Announc.">
        <title>Draft genome sequences of fungus Aspergillus calidoustus.</title>
        <authorList>
            <person name="Horn F."/>
            <person name="Linde J."/>
            <person name="Mattern D.J."/>
            <person name="Walther G."/>
            <person name="Guthke R."/>
            <person name="Scherlach K."/>
            <person name="Martin K."/>
            <person name="Brakhage A.A."/>
            <person name="Petzke L."/>
            <person name="Valiante V."/>
        </authorList>
    </citation>
    <scope>NUCLEOTIDE SEQUENCE [LARGE SCALE GENOMIC DNA]</scope>
    <source>
        <strain evidence="17">SF006504</strain>
    </source>
</reference>
<evidence type="ECO:0000256" key="3">
    <source>
        <dbReference type="ARBA" id="ARBA00012668"/>
    </source>
</evidence>
<evidence type="ECO:0000256" key="10">
    <source>
        <dbReference type="ARBA" id="ARBA00023065"/>
    </source>
</evidence>
<dbReference type="AlphaFoldDB" id="A0A0U5C2W1"/>
<keyword evidence="8 14" id="KW-1133">Transmembrane helix</keyword>
<dbReference type="SFLD" id="SFLDS00052">
    <property type="entry name" value="Ferric_Reductase_Domain"/>
    <property type="match status" value="1"/>
</dbReference>
<dbReference type="EMBL" id="CDMC01000001">
    <property type="protein sequence ID" value="CEL01866.1"/>
    <property type="molecule type" value="Genomic_DNA"/>
</dbReference>
<feature type="domain" description="FAD-binding FR-type" evidence="15">
    <location>
        <begin position="291"/>
        <end position="405"/>
    </location>
</feature>
<dbReference type="STRING" id="454130.A0A0U5C2W1"/>
<evidence type="ECO:0000313" key="16">
    <source>
        <dbReference type="EMBL" id="CEL01866.1"/>
    </source>
</evidence>
<keyword evidence="7" id="KW-0249">Electron transport</keyword>
<dbReference type="Gene3D" id="2.40.30.10">
    <property type="entry name" value="Translation factors"/>
    <property type="match status" value="1"/>
</dbReference>
<evidence type="ECO:0000256" key="4">
    <source>
        <dbReference type="ARBA" id="ARBA00022448"/>
    </source>
</evidence>
<dbReference type="PANTHER" id="PTHR32361:SF9">
    <property type="entry name" value="FERRIC REDUCTASE TRANSMEMBRANE COMPONENT 3-RELATED"/>
    <property type="match status" value="1"/>
</dbReference>
<evidence type="ECO:0000256" key="6">
    <source>
        <dbReference type="ARBA" id="ARBA00022692"/>
    </source>
</evidence>
<evidence type="ECO:0000313" key="17">
    <source>
        <dbReference type="Proteomes" id="UP000054771"/>
    </source>
</evidence>
<evidence type="ECO:0000256" key="9">
    <source>
        <dbReference type="ARBA" id="ARBA00023002"/>
    </source>
</evidence>
<evidence type="ECO:0000256" key="12">
    <source>
        <dbReference type="ARBA" id="ARBA00023180"/>
    </source>
</evidence>
<evidence type="ECO:0000256" key="14">
    <source>
        <dbReference type="SAM" id="Phobius"/>
    </source>
</evidence>
<dbReference type="Pfam" id="PF01794">
    <property type="entry name" value="Ferric_reduct"/>
    <property type="match status" value="1"/>
</dbReference>
<dbReference type="InterPro" id="IPR013112">
    <property type="entry name" value="FAD-bd_8"/>
</dbReference>
<keyword evidence="17" id="KW-1185">Reference proteome</keyword>
<organism evidence="16 17">
    <name type="scientific">Aspergillus calidoustus</name>
    <dbReference type="NCBI Taxonomy" id="454130"/>
    <lineage>
        <taxon>Eukaryota</taxon>
        <taxon>Fungi</taxon>
        <taxon>Dikarya</taxon>
        <taxon>Ascomycota</taxon>
        <taxon>Pezizomycotina</taxon>
        <taxon>Eurotiomycetes</taxon>
        <taxon>Eurotiomycetidae</taxon>
        <taxon>Eurotiales</taxon>
        <taxon>Aspergillaceae</taxon>
        <taxon>Aspergillus</taxon>
        <taxon>Aspergillus subgen. Nidulantes</taxon>
    </lineage>
</organism>
<dbReference type="GO" id="GO:0006879">
    <property type="term" value="P:intracellular iron ion homeostasis"/>
    <property type="evidence" value="ECO:0007669"/>
    <property type="project" value="TreeGrafter"/>
</dbReference>
<feature type="transmembrane region" description="Helical" evidence="14">
    <location>
        <begin position="138"/>
        <end position="159"/>
    </location>
</feature>
<gene>
    <name evidence="16" type="ORF">ASPCAL01442</name>
</gene>
<dbReference type="PANTHER" id="PTHR32361">
    <property type="entry name" value="FERRIC/CUPRIC REDUCTASE TRANSMEMBRANE COMPONENT"/>
    <property type="match status" value="1"/>
</dbReference>
<feature type="transmembrane region" description="Helical" evidence="14">
    <location>
        <begin position="171"/>
        <end position="191"/>
    </location>
</feature>
<dbReference type="InterPro" id="IPR017927">
    <property type="entry name" value="FAD-bd_FR_type"/>
</dbReference>
<dbReference type="Gene3D" id="3.40.50.80">
    <property type="entry name" value="Nucleotide-binding domain of ferredoxin-NADP reductase (FNR) module"/>
    <property type="match status" value="1"/>
</dbReference>
<dbReference type="Pfam" id="PF08022">
    <property type="entry name" value="FAD_binding_8"/>
    <property type="match status" value="1"/>
</dbReference>
<dbReference type="CDD" id="cd06186">
    <property type="entry name" value="NOX_Duox_like_FAD_NADP"/>
    <property type="match status" value="1"/>
</dbReference>
<dbReference type="SFLD" id="SFLDG01168">
    <property type="entry name" value="Ferric_reductase_subgroup_(FRE"/>
    <property type="match status" value="1"/>
</dbReference>
<dbReference type="InterPro" id="IPR051410">
    <property type="entry name" value="Ferric/Cupric_Reductase"/>
</dbReference>
<proteinExistence type="inferred from homology"/>
<dbReference type="Proteomes" id="UP000054771">
    <property type="component" value="Unassembled WGS sequence"/>
</dbReference>
<evidence type="ECO:0000256" key="2">
    <source>
        <dbReference type="ARBA" id="ARBA00006278"/>
    </source>
</evidence>
<keyword evidence="12" id="KW-0325">Glycoprotein</keyword>
<dbReference type="GO" id="GO:0005886">
    <property type="term" value="C:plasma membrane"/>
    <property type="evidence" value="ECO:0007669"/>
    <property type="project" value="UniProtKB-SubCell"/>
</dbReference>
<dbReference type="Pfam" id="PF08030">
    <property type="entry name" value="NAD_binding_6"/>
    <property type="match status" value="1"/>
</dbReference>
<keyword evidence="5" id="KW-1003">Cell membrane</keyword>
<dbReference type="EC" id="1.16.1.9" evidence="3"/>
<accession>A0A0U5C2W1</accession>
<keyword evidence="10" id="KW-0406">Ion transport</keyword>
<evidence type="ECO:0000256" key="11">
    <source>
        <dbReference type="ARBA" id="ARBA00023136"/>
    </source>
</evidence>
<dbReference type="SUPFAM" id="SSF52343">
    <property type="entry name" value="Ferredoxin reductase-like, C-terminal NADP-linked domain"/>
    <property type="match status" value="1"/>
</dbReference>
<evidence type="ECO:0000259" key="15">
    <source>
        <dbReference type="PROSITE" id="PS51384"/>
    </source>
</evidence>
<comment type="subcellular location">
    <subcellularLocation>
        <location evidence="1">Cell membrane</location>
        <topology evidence="1">Multi-pass membrane protein</topology>
    </subcellularLocation>
</comment>
<dbReference type="InterPro" id="IPR013130">
    <property type="entry name" value="Fe3_Rdtase_TM_dom"/>
</dbReference>
<dbReference type="GO" id="GO:0015677">
    <property type="term" value="P:copper ion import"/>
    <property type="evidence" value="ECO:0007669"/>
    <property type="project" value="TreeGrafter"/>
</dbReference>
<keyword evidence="6 14" id="KW-0812">Transmembrane</keyword>
<comment type="catalytic activity">
    <reaction evidence="13">
        <text>2 a Fe(II)-siderophore + NADP(+) + H(+) = 2 a Fe(III)-siderophore + NADPH</text>
        <dbReference type="Rhea" id="RHEA:28795"/>
        <dbReference type="Rhea" id="RHEA-COMP:11342"/>
        <dbReference type="Rhea" id="RHEA-COMP:11344"/>
        <dbReference type="ChEBI" id="CHEBI:15378"/>
        <dbReference type="ChEBI" id="CHEBI:29033"/>
        <dbReference type="ChEBI" id="CHEBI:29034"/>
        <dbReference type="ChEBI" id="CHEBI:57783"/>
        <dbReference type="ChEBI" id="CHEBI:58349"/>
        <dbReference type="EC" id="1.16.1.9"/>
    </reaction>
</comment>
<evidence type="ECO:0000256" key="8">
    <source>
        <dbReference type="ARBA" id="ARBA00022989"/>
    </source>
</evidence>
<protein>
    <recommendedName>
        <fullName evidence="3">ferric-chelate reductase (NADPH)</fullName>
        <ecNumber evidence="3">1.16.1.9</ecNumber>
    </recommendedName>
</protein>
<evidence type="ECO:0000256" key="5">
    <source>
        <dbReference type="ARBA" id="ARBA00022475"/>
    </source>
</evidence>
<dbReference type="SUPFAM" id="SSF63380">
    <property type="entry name" value="Riboflavin synthase domain-like"/>
    <property type="match status" value="1"/>
</dbReference>
<dbReference type="OrthoDB" id="3944240at2759"/>
<name>A0A0U5C2W1_ASPCI</name>
<evidence type="ECO:0000256" key="1">
    <source>
        <dbReference type="ARBA" id="ARBA00004651"/>
    </source>
</evidence>
<evidence type="ECO:0000256" key="7">
    <source>
        <dbReference type="ARBA" id="ARBA00022982"/>
    </source>
</evidence>
<comment type="similarity">
    <text evidence="2">Belongs to the ferric reductase (FRE) family.</text>
</comment>
<dbReference type="InterPro" id="IPR013121">
    <property type="entry name" value="Fe_red_NAD-bd_6"/>
</dbReference>
<dbReference type="InterPro" id="IPR039261">
    <property type="entry name" value="FNR_nucleotide-bd"/>
</dbReference>
<keyword evidence="9" id="KW-0560">Oxidoreductase</keyword>
<evidence type="ECO:0000256" key="13">
    <source>
        <dbReference type="ARBA" id="ARBA00048483"/>
    </source>
</evidence>
<sequence>MSHSGHTHMGSGAVSHSDLQQMYWAVVGSAVGAATFANVLNHIITLQRTRDSTLTPSKPKALFFRAYATLTAVSRETSYATLPPISVYGLKIHFAPLGPLIIVLANLIMAVVLCFYKLNTEDQWSWEDIGYRTGFITIAQLPLIFLLAGRQNIIGLLAGIDYQRLNWFHRWVARTVWLCATFHMGFWFRSWGRYNYITYQLQTNGFAKRGVAAWCILTFIVVSSARPIRKLGYEFFVIQHLVMFVGFIAAVWLHASKETKIWVWIPIGLLVFDRVVRYAWATYINLSVFHRSWTQALWANRASFTPLPGNVTRVTIKNPGTKWTPGQHLFLTCHTVAPLQSHPFTIASIPEDNQLEFLVRAEKGGTRRFFRYASKYDQVIGNPDASNKQTRIVLLEGPYGRLRSPRQFDSIVLIAGGMGATLTVPLLRDVVAQWRSNSRLTVTKRIRFVWVIKSRMHLTWFEPQLQSVRADIAACQQEYPDIAREIKLNVHITCDEKLEQPPPDTCQSSAAWSTSFGRHTRSASTDRKPIATEKDAISIHSGSSIELSSLPVDRCCCTTTIEEEQINPRQCTCSGPASQAQTSSTSPDIPLLSGRPAIRQIIRKALERAEGESAVFVCGPQGLSDDVRRSVVYLSDERAVHKGTGAQGVYLHVENFGW</sequence>
<feature type="transmembrane region" description="Helical" evidence="14">
    <location>
        <begin position="211"/>
        <end position="228"/>
    </location>
</feature>
<keyword evidence="4" id="KW-0813">Transport</keyword>
<feature type="transmembrane region" description="Helical" evidence="14">
    <location>
        <begin position="22"/>
        <end position="40"/>
    </location>
</feature>
<feature type="transmembrane region" description="Helical" evidence="14">
    <location>
        <begin position="97"/>
        <end position="118"/>
    </location>
</feature>
<dbReference type="GO" id="GO:0006826">
    <property type="term" value="P:iron ion transport"/>
    <property type="evidence" value="ECO:0007669"/>
    <property type="project" value="TreeGrafter"/>
</dbReference>
<keyword evidence="11 14" id="KW-0472">Membrane</keyword>
<dbReference type="GO" id="GO:0052851">
    <property type="term" value="F:ferric-chelate reductase (NADPH) activity"/>
    <property type="evidence" value="ECO:0007669"/>
    <property type="project" value="UniProtKB-EC"/>
</dbReference>
<feature type="transmembrane region" description="Helical" evidence="14">
    <location>
        <begin position="235"/>
        <end position="255"/>
    </location>
</feature>
<dbReference type="PROSITE" id="PS51384">
    <property type="entry name" value="FAD_FR"/>
    <property type="match status" value="1"/>
</dbReference>
<dbReference type="InterPro" id="IPR017938">
    <property type="entry name" value="Riboflavin_synthase-like_b-brl"/>
</dbReference>